<dbReference type="AlphaFoldDB" id="A0A9N7VMK2"/>
<protein>
    <submittedName>
        <fullName evidence="1">Uncharacterized protein</fullName>
    </submittedName>
</protein>
<dbReference type="EMBL" id="CADEAL010004112">
    <property type="protein sequence ID" value="CAB1452022.1"/>
    <property type="molecule type" value="Genomic_DNA"/>
</dbReference>
<comment type="caution">
    <text evidence="1">The sequence shown here is derived from an EMBL/GenBank/DDBJ whole genome shotgun (WGS) entry which is preliminary data.</text>
</comment>
<proteinExistence type="predicted"/>
<evidence type="ECO:0000313" key="1">
    <source>
        <dbReference type="EMBL" id="CAB1452022.1"/>
    </source>
</evidence>
<gene>
    <name evidence="1" type="ORF">PLEPLA_LOCUS39761</name>
</gene>
<name>A0A9N7VMK2_PLEPL</name>
<evidence type="ECO:0000313" key="2">
    <source>
        <dbReference type="Proteomes" id="UP001153269"/>
    </source>
</evidence>
<sequence>MVWVLVSLETVPGTQDRLAPAAVKQRMGRIEKAEEEVEGTLERCRRGVKTAAWVHQSPDKCGRGDMSLKGHSEFSRDKEACRRGDAAPEMSNSAATHYTLHCLDWETEAMTGLR</sequence>
<dbReference type="Proteomes" id="UP001153269">
    <property type="component" value="Unassembled WGS sequence"/>
</dbReference>
<reference evidence="1" key="1">
    <citation type="submission" date="2020-03" db="EMBL/GenBank/DDBJ databases">
        <authorList>
            <person name="Weist P."/>
        </authorList>
    </citation>
    <scope>NUCLEOTIDE SEQUENCE</scope>
</reference>
<organism evidence="1 2">
    <name type="scientific">Pleuronectes platessa</name>
    <name type="common">European plaice</name>
    <dbReference type="NCBI Taxonomy" id="8262"/>
    <lineage>
        <taxon>Eukaryota</taxon>
        <taxon>Metazoa</taxon>
        <taxon>Chordata</taxon>
        <taxon>Craniata</taxon>
        <taxon>Vertebrata</taxon>
        <taxon>Euteleostomi</taxon>
        <taxon>Actinopterygii</taxon>
        <taxon>Neopterygii</taxon>
        <taxon>Teleostei</taxon>
        <taxon>Neoteleostei</taxon>
        <taxon>Acanthomorphata</taxon>
        <taxon>Carangaria</taxon>
        <taxon>Pleuronectiformes</taxon>
        <taxon>Pleuronectoidei</taxon>
        <taxon>Pleuronectidae</taxon>
        <taxon>Pleuronectes</taxon>
    </lineage>
</organism>
<keyword evidence="2" id="KW-1185">Reference proteome</keyword>
<accession>A0A9N7VMK2</accession>